<gene>
    <name evidence="1" type="ORF">HS961_21765</name>
</gene>
<dbReference type="AlphaFoldDB" id="A0A7G5EMN8"/>
<protein>
    <submittedName>
        <fullName evidence="1">Uncharacterized protein</fullName>
    </submittedName>
</protein>
<reference evidence="1 2" key="1">
    <citation type="journal article" date="2020" name="G3 (Bethesda)">
        <title>CeMbio - The Caenorhabditis elegans Microbiome Resource.</title>
        <authorList>
            <person name="Dirksen P."/>
            <person name="Assie A."/>
            <person name="Zimmermann J."/>
            <person name="Zhang F."/>
            <person name="Tietje A.M."/>
            <person name="Marsh S.A."/>
            <person name="Felix M.A."/>
            <person name="Shapira M."/>
            <person name="Kaleta C."/>
            <person name="Schulenburg H."/>
            <person name="Samuel B."/>
        </authorList>
    </citation>
    <scope>NUCLEOTIDE SEQUENCE [LARGE SCALE GENOMIC DNA]</scope>
    <source>
        <strain evidence="1 2">BIGb0172</strain>
    </source>
</reference>
<dbReference type="RefSeq" id="WP_182325520.1">
    <property type="nucleotide sequence ID" value="NZ_CP058554.1"/>
</dbReference>
<evidence type="ECO:0000313" key="1">
    <source>
        <dbReference type="EMBL" id="QMV75263.1"/>
    </source>
</evidence>
<keyword evidence="2" id="KW-1185">Reference proteome</keyword>
<dbReference type="EMBL" id="CP058554">
    <property type="protein sequence ID" value="QMV75263.1"/>
    <property type="molecule type" value="Genomic_DNA"/>
</dbReference>
<dbReference type="Proteomes" id="UP000515240">
    <property type="component" value="Chromosome"/>
</dbReference>
<accession>A0A7G5EMN8</accession>
<organism evidence="1 2">
    <name type="scientific">Comamonas piscis</name>
    <dbReference type="NCBI Taxonomy" id="1562974"/>
    <lineage>
        <taxon>Bacteria</taxon>
        <taxon>Pseudomonadati</taxon>
        <taxon>Pseudomonadota</taxon>
        <taxon>Betaproteobacteria</taxon>
        <taxon>Burkholderiales</taxon>
        <taxon>Comamonadaceae</taxon>
        <taxon>Comamonas</taxon>
    </lineage>
</organism>
<dbReference type="KEGG" id="cpis:HS961_21765"/>
<name>A0A7G5EMN8_9BURK</name>
<sequence>MRNEVRVLLEDGQEFVHGFDSAEAMSNEDGRRWLDQEFLRMDCEPLRASGKVLIVDKVVVVAKAAGAQLLGDAQWLAQFARASVGAVGRPTVLVNTKAMTASF</sequence>
<evidence type="ECO:0000313" key="2">
    <source>
        <dbReference type="Proteomes" id="UP000515240"/>
    </source>
</evidence>
<proteinExistence type="predicted"/>